<accession>A0A430FSG4</accession>
<sequence>MAYTVITGATGGLGRSLAKEAAGSGQNLVLTATHDDALVALQQSLNELYDVDVQVFATDLSTNDGPQKLHNFTQSKHLVVDELINCAGFGAWTRFFDAPWKSIETMSMVNMHALTQLTYLYGNDMRHHHKGRILNISSIASRMPGPFMALYFATKAYVTSLGVALNYELRGSGVSVTTICPGPITTGFEAKAQMKGKNFFTMTRPATADQVAHFAYSRMHKGRALGYQGMFAKSSAFLARLLPMCCMTKIAARMNGGDPAQLSSTHTAQH</sequence>
<dbReference type="SUPFAM" id="SSF51735">
    <property type="entry name" value="NAD(P)-binding Rossmann-fold domains"/>
    <property type="match status" value="1"/>
</dbReference>
<comment type="similarity">
    <text evidence="1">Belongs to the short-chain dehydrogenases/reductases (SDR) family.</text>
</comment>
<dbReference type="Gene3D" id="3.40.50.720">
    <property type="entry name" value="NAD(P)-binding Rossmann-like Domain"/>
    <property type="match status" value="1"/>
</dbReference>
<dbReference type="OrthoDB" id="9797538at2"/>
<dbReference type="EMBL" id="QXGM01000001">
    <property type="protein sequence ID" value="RSX55832.1"/>
    <property type="molecule type" value="Genomic_DNA"/>
</dbReference>
<dbReference type="PANTHER" id="PTHR42901">
    <property type="entry name" value="ALCOHOL DEHYDROGENASE"/>
    <property type="match status" value="1"/>
</dbReference>
<dbReference type="GO" id="GO:0016491">
    <property type="term" value="F:oxidoreductase activity"/>
    <property type="evidence" value="ECO:0007669"/>
    <property type="project" value="UniProtKB-KW"/>
</dbReference>
<reference evidence="3 4" key="1">
    <citation type="submission" date="2018-09" db="EMBL/GenBank/DDBJ databases">
        <title>Characterization of the phylogenetic diversity of five novel species belonging to the genus Bifidobacterium.</title>
        <authorList>
            <person name="Lugli G.A."/>
            <person name="Duranti S."/>
            <person name="Milani C."/>
        </authorList>
    </citation>
    <scope>NUCLEOTIDE SEQUENCE [LARGE SCALE GENOMIC DNA]</scope>
    <source>
        <strain evidence="3 4">2036B</strain>
    </source>
</reference>
<dbReference type="Pfam" id="PF00106">
    <property type="entry name" value="adh_short"/>
    <property type="match status" value="1"/>
</dbReference>
<organism evidence="3 4">
    <name type="scientific">Bifidobacterium dolichotidis</name>
    <dbReference type="NCBI Taxonomy" id="2306976"/>
    <lineage>
        <taxon>Bacteria</taxon>
        <taxon>Bacillati</taxon>
        <taxon>Actinomycetota</taxon>
        <taxon>Actinomycetes</taxon>
        <taxon>Bifidobacteriales</taxon>
        <taxon>Bifidobacteriaceae</taxon>
        <taxon>Bifidobacterium</taxon>
    </lineage>
</organism>
<evidence type="ECO:0000256" key="2">
    <source>
        <dbReference type="ARBA" id="ARBA00023002"/>
    </source>
</evidence>
<dbReference type="PANTHER" id="PTHR42901:SF1">
    <property type="entry name" value="ALCOHOL DEHYDROGENASE"/>
    <property type="match status" value="1"/>
</dbReference>
<comment type="caution">
    <text evidence="3">The sequence shown here is derived from an EMBL/GenBank/DDBJ whole genome shotgun (WGS) entry which is preliminary data.</text>
</comment>
<name>A0A430FSG4_9BIFI</name>
<proteinExistence type="inferred from homology"/>
<evidence type="ECO:0000313" key="4">
    <source>
        <dbReference type="Proteomes" id="UP000287609"/>
    </source>
</evidence>
<dbReference type="InterPro" id="IPR002347">
    <property type="entry name" value="SDR_fam"/>
</dbReference>
<dbReference type="InterPro" id="IPR036291">
    <property type="entry name" value="NAD(P)-bd_dom_sf"/>
</dbReference>
<keyword evidence="4" id="KW-1185">Reference proteome</keyword>
<evidence type="ECO:0000313" key="3">
    <source>
        <dbReference type="EMBL" id="RSX55832.1"/>
    </source>
</evidence>
<dbReference type="AlphaFoldDB" id="A0A430FSG4"/>
<keyword evidence="2" id="KW-0560">Oxidoreductase</keyword>
<dbReference type="CDD" id="cd05233">
    <property type="entry name" value="SDR_c"/>
    <property type="match status" value="1"/>
</dbReference>
<dbReference type="PRINTS" id="PR00081">
    <property type="entry name" value="GDHRDH"/>
</dbReference>
<gene>
    <name evidence="3" type="ORF">D2E26_0395</name>
</gene>
<dbReference type="PIRSF" id="PIRSF000126">
    <property type="entry name" value="11-beta-HSD1"/>
    <property type="match status" value="1"/>
</dbReference>
<protein>
    <submittedName>
        <fullName evidence="3">Oxidoreductase, short chain dehydrogenase/reductase family protein</fullName>
    </submittedName>
</protein>
<dbReference type="RefSeq" id="WP_125963016.1">
    <property type="nucleotide sequence ID" value="NZ_QXGM01000001.1"/>
</dbReference>
<dbReference type="Proteomes" id="UP000287609">
    <property type="component" value="Unassembled WGS sequence"/>
</dbReference>
<evidence type="ECO:0000256" key="1">
    <source>
        <dbReference type="ARBA" id="ARBA00006484"/>
    </source>
</evidence>